<dbReference type="PANTHER" id="PTHR13243:SF1">
    <property type="entry name" value="NUCLEOLAR PROTEIN 16"/>
    <property type="match status" value="1"/>
</dbReference>
<feature type="region of interest" description="Disordered" evidence="6">
    <location>
        <begin position="126"/>
        <end position="147"/>
    </location>
</feature>
<dbReference type="Pfam" id="PF09420">
    <property type="entry name" value="Nop16"/>
    <property type="match status" value="1"/>
</dbReference>
<sequence length="247" mass="26605">MANPRQRRKLRSGTHKPVQHSRRAQKLLKKQPPIRGPKVLQEAWDPHKTVRQNYEALGLAASLNPTASGGSERLLPAHAGEEEICEKPEASTSGSAKAPGTNGVPKGYGKIIRDAEGNVVDVQLGDEEEDETMATEEAIEDVPDPRADEQLAGWVGLGSDPRARGPQGASTRVVQVLEHLSETGSQPVKRYTSKGELGTLQRLVGKYGEDVEAMARDRKLNADQRTAGELRRAIRKAGGFAAVGRGG</sequence>
<proteinExistence type="inferred from homology"/>
<name>A0A371DWH3_9APHY</name>
<feature type="compositionally biased region" description="Acidic residues" evidence="6">
    <location>
        <begin position="126"/>
        <end position="142"/>
    </location>
</feature>
<evidence type="ECO:0000256" key="6">
    <source>
        <dbReference type="SAM" id="MobiDB-lite"/>
    </source>
</evidence>
<evidence type="ECO:0000256" key="4">
    <source>
        <dbReference type="ARBA" id="ARBA00015522"/>
    </source>
</evidence>
<evidence type="ECO:0000256" key="5">
    <source>
        <dbReference type="ARBA" id="ARBA00023242"/>
    </source>
</evidence>
<dbReference type="Proteomes" id="UP000256964">
    <property type="component" value="Unassembled WGS sequence"/>
</dbReference>
<keyword evidence="5" id="KW-0539">Nucleus</keyword>
<evidence type="ECO:0000313" key="7">
    <source>
        <dbReference type="EMBL" id="RDX56899.1"/>
    </source>
</evidence>
<keyword evidence="8" id="KW-1185">Reference proteome</keyword>
<dbReference type="GO" id="GO:0042273">
    <property type="term" value="P:ribosomal large subunit biogenesis"/>
    <property type="evidence" value="ECO:0007669"/>
    <property type="project" value="TreeGrafter"/>
</dbReference>
<evidence type="ECO:0000313" key="8">
    <source>
        <dbReference type="Proteomes" id="UP000256964"/>
    </source>
</evidence>
<dbReference type="OrthoDB" id="285729at2759"/>
<feature type="compositionally biased region" description="Basic residues" evidence="6">
    <location>
        <begin position="1"/>
        <end position="29"/>
    </location>
</feature>
<comment type="similarity">
    <text evidence="3">Belongs to the NOP16 family.</text>
</comment>
<dbReference type="AlphaFoldDB" id="A0A371DWH3"/>
<dbReference type="GO" id="GO:0005730">
    <property type="term" value="C:nucleolus"/>
    <property type="evidence" value="ECO:0007669"/>
    <property type="project" value="UniProtKB-SubCell"/>
</dbReference>
<dbReference type="PANTHER" id="PTHR13243">
    <property type="entry name" value="HSPC111 PROTEIN-RELATED"/>
    <property type="match status" value="1"/>
</dbReference>
<dbReference type="STRING" id="139420.A0A371DWH3"/>
<reference evidence="7 8" key="1">
    <citation type="journal article" date="2018" name="Biotechnol. Biofuels">
        <title>Integrative visual omics of the white-rot fungus Polyporus brumalis exposes the biotechnological potential of its oxidative enzymes for delignifying raw plant biomass.</title>
        <authorList>
            <person name="Miyauchi S."/>
            <person name="Rancon A."/>
            <person name="Drula E."/>
            <person name="Hage H."/>
            <person name="Chaduli D."/>
            <person name="Favel A."/>
            <person name="Grisel S."/>
            <person name="Henrissat B."/>
            <person name="Herpoel-Gimbert I."/>
            <person name="Ruiz-Duenas F.J."/>
            <person name="Chevret D."/>
            <person name="Hainaut M."/>
            <person name="Lin J."/>
            <person name="Wang M."/>
            <person name="Pangilinan J."/>
            <person name="Lipzen A."/>
            <person name="Lesage-Meessen L."/>
            <person name="Navarro D."/>
            <person name="Riley R."/>
            <person name="Grigoriev I.V."/>
            <person name="Zhou S."/>
            <person name="Raouche S."/>
            <person name="Rosso M.N."/>
        </authorList>
    </citation>
    <scope>NUCLEOTIDE SEQUENCE [LARGE SCALE GENOMIC DNA]</scope>
    <source>
        <strain evidence="7 8">BRFM 1820</strain>
    </source>
</reference>
<comment type="subcellular location">
    <subcellularLocation>
        <location evidence="2">Nucleus</location>
        <location evidence="2">Nucleolus</location>
    </subcellularLocation>
</comment>
<evidence type="ECO:0000256" key="3">
    <source>
        <dbReference type="ARBA" id="ARBA00008479"/>
    </source>
</evidence>
<dbReference type="EMBL" id="KZ857380">
    <property type="protein sequence ID" value="RDX56899.1"/>
    <property type="molecule type" value="Genomic_DNA"/>
</dbReference>
<evidence type="ECO:0000256" key="1">
    <source>
        <dbReference type="ARBA" id="ARBA00002889"/>
    </source>
</evidence>
<dbReference type="InterPro" id="IPR019002">
    <property type="entry name" value="Ribosome_biogenesis_Nop16"/>
</dbReference>
<feature type="region of interest" description="Disordered" evidence="6">
    <location>
        <begin position="1"/>
        <end position="38"/>
    </location>
</feature>
<gene>
    <name evidence="7" type="ORF">OH76DRAFT_426594</name>
</gene>
<organism evidence="7 8">
    <name type="scientific">Lentinus brumalis</name>
    <dbReference type="NCBI Taxonomy" id="2498619"/>
    <lineage>
        <taxon>Eukaryota</taxon>
        <taxon>Fungi</taxon>
        <taxon>Dikarya</taxon>
        <taxon>Basidiomycota</taxon>
        <taxon>Agaricomycotina</taxon>
        <taxon>Agaricomycetes</taxon>
        <taxon>Polyporales</taxon>
        <taxon>Polyporaceae</taxon>
        <taxon>Lentinus</taxon>
    </lineage>
</organism>
<comment type="function">
    <text evidence="1">Involved in the biogenesis of the 60S ribosomal subunit.</text>
</comment>
<protein>
    <recommendedName>
        <fullName evidence="4">Nucleolar protein 16</fullName>
    </recommendedName>
</protein>
<accession>A0A371DWH3</accession>
<evidence type="ECO:0000256" key="2">
    <source>
        <dbReference type="ARBA" id="ARBA00004604"/>
    </source>
</evidence>
<feature type="region of interest" description="Disordered" evidence="6">
    <location>
        <begin position="85"/>
        <end position="109"/>
    </location>
</feature>